<dbReference type="SUPFAM" id="SSF47384">
    <property type="entry name" value="Homodimeric domain of signal transducing histidine kinase"/>
    <property type="match status" value="1"/>
</dbReference>
<keyword evidence="9" id="KW-1185">Reference proteome</keyword>
<dbReference type="InterPro" id="IPR005467">
    <property type="entry name" value="His_kinase_dom"/>
</dbReference>
<dbReference type="PRINTS" id="PR00344">
    <property type="entry name" value="BCTRLSENSOR"/>
</dbReference>
<keyword evidence="4 8" id="KW-0418">Kinase</keyword>
<evidence type="ECO:0000313" key="9">
    <source>
        <dbReference type="Proteomes" id="UP000316092"/>
    </source>
</evidence>
<dbReference type="InterPro" id="IPR004358">
    <property type="entry name" value="Sig_transdc_His_kin-like_C"/>
</dbReference>
<dbReference type="InterPro" id="IPR036097">
    <property type="entry name" value="HisK_dim/P_sf"/>
</dbReference>
<keyword evidence="3" id="KW-0808">Transferase</keyword>
<dbReference type="SMART" id="SM00387">
    <property type="entry name" value="HATPase_c"/>
    <property type="match status" value="1"/>
</dbReference>
<evidence type="ECO:0000313" key="8">
    <source>
        <dbReference type="EMBL" id="TSA87787.1"/>
    </source>
</evidence>
<dbReference type="Gene3D" id="3.30.565.10">
    <property type="entry name" value="Histidine kinase-like ATPase, C-terminal domain"/>
    <property type="match status" value="1"/>
</dbReference>
<evidence type="ECO:0000256" key="2">
    <source>
        <dbReference type="ARBA" id="ARBA00012438"/>
    </source>
</evidence>
<dbReference type="InterPro" id="IPR003594">
    <property type="entry name" value="HATPase_dom"/>
</dbReference>
<keyword evidence="6" id="KW-1133">Transmembrane helix</keyword>
<comment type="caution">
    <text evidence="8">The sequence shown here is derived from an EMBL/GenBank/DDBJ whole genome shotgun (WGS) entry which is preliminary data.</text>
</comment>
<dbReference type="CDD" id="cd00075">
    <property type="entry name" value="HATPase"/>
    <property type="match status" value="1"/>
</dbReference>
<dbReference type="Proteomes" id="UP000316092">
    <property type="component" value="Unassembled WGS sequence"/>
</dbReference>
<dbReference type="AlphaFoldDB" id="A0A553V5N3"/>
<dbReference type="InterPro" id="IPR036890">
    <property type="entry name" value="HATPase_C_sf"/>
</dbReference>
<comment type="catalytic activity">
    <reaction evidence="1">
        <text>ATP + protein L-histidine = ADP + protein N-phospho-L-histidine.</text>
        <dbReference type="EC" id="2.7.13.3"/>
    </reaction>
</comment>
<evidence type="ECO:0000256" key="6">
    <source>
        <dbReference type="SAM" id="Phobius"/>
    </source>
</evidence>
<feature type="domain" description="Histidine kinase" evidence="7">
    <location>
        <begin position="328"/>
        <end position="540"/>
    </location>
</feature>
<keyword evidence="5" id="KW-0902">Two-component regulatory system</keyword>
<dbReference type="PANTHER" id="PTHR43711">
    <property type="entry name" value="TWO-COMPONENT HISTIDINE KINASE"/>
    <property type="match status" value="1"/>
</dbReference>
<sequence>MVRRRPHPYHSSIGQSDWPVGQWPARRFRVASRAMRETLRLLFAPPKLPLQSATLWAVCLTLLGVVLLIDLLTPASLVVGTLLTVPVALAALGSSRRPVLILTLLGVLGSLVAALFNARADGFSSADLSNRIVSLLAILLVGGLTLRSREASERAVQIAEDERQLQRERLLRRLAEDMGGPLGQAEFVERAATALQRLTGASSVEVGAVEKAILRRPHALAFAPGVEADDHRSHLNSRLPLEYLAQPVGAGDVWAADGGALLLARLRRTEGGDLLLIVYRPQIPLALTAEAVSALQPLLERTALLDDLRVQRQQVSERGELLRDLVYAFSHDLRTPLLANAVNMKAALRGAYGPLPETYLGTLENGLESNATLLALAEKLLLVTKYESGEADDLMEEVNLRALVKSVLEDLRPRIEERRLIVERDLEAVRLWGRPHDLRRAVQNLLDNAVKFSPLASTLRVSLGEEDSEAILSVQDEGPGVSASRQPQLFQRFRGGGAGSGTGLGLYLTRRIAEAHGGHVRYTRTSKNRSLFTLTLPVTGEPAPEELGSGGKAHV</sequence>
<feature type="transmembrane region" description="Helical" evidence="6">
    <location>
        <begin position="128"/>
        <end position="146"/>
    </location>
</feature>
<evidence type="ECO:0000259" key="7">
    <source>
        <dbReference type="PROSITE" id="PS50109"/>
    </source>
</evidence>
<proteinExistence type="predicted"/>
<dbReference type="OrthoDB" id="913606at2"/>
<evidence type="ECO:0000256" key="4">
    <source>
        <dbReference type="ARBA" id="ARBA00022777"/>
    </source>
</evidence>
<dbReference type="EMBL" id="VKDB01000001">
    <property type="protein sequence ID" value="TSA87787.1"/>
    <property type="molecule type" value="Genomic_DNA"/>
</dbReference>
<dbReference type="PROSITE" id="PS50109">
    <property type="entry name" value="HIS_KIN"/>
    <property type="match status" value="1"/>
</dbReference>
<reference evidence="8 9" key="1">
    <citation type="submission" date="2019-07" db="EMBL/GenBank/DDBJ databases">
        <title>Deinococcus detaillus sp. nov., isolated from humus soil in Antarctica.</title>
        <authorList>
            <person name="Zhang K."/>
        </authorList>
    </citation>
    <scope>NUCLEOTIDE SEQUENCE [LARGE SCALE GENOMIC DNA]</scope>
    <source>
        <strain evidence="8 9">H1</strain>
    </source>
</reference>
<dbReference type="SUPFAM" id="SSF55874">
    <property type="entry name" value="ATPase domain of HSP90 chaperone/DNA topoisomerase II/histidine kinase"/>
    <property type="match status" value="1"/>
</dbReference>
<accession>A0A553V5N3</accession>
<evidence type="ECO:0000256" key="1">
    <source>
        <dbReference type="ARBA" id="ARBA00000085"/>
    </source>
</evidence>
<dbReference type="Pfam" id="PF02518">
    <property type="entry name" value="HATPase_c"/>
    <property type="match status" value="1"/>
</dbReference>
<organism evidence="8 9">
    <name type="scientific">Deinococcus detaillensis</name>
    <dbReference type="NCBI Taxonomy" id="2592048"/>
    <lineage>
        <taxon>Bacteria</taxon>
        <taxon>Thermotogati</taxon>
        <taxon>Deinococcota</taxon>
        <taxon>Deinococci</taxon>
        <taxon>Deinococcales</taxon>
        <taxon>Deinococcaceae</taxon>
        <taxon>Deinococcus</taxon>
    </lineage>
</organism>
<dbReference type="PANTHER" id="PTHR43711:SF1">
    <property type="entry name" value="HISTIDINE KINASE 1"/>
    <property type="match status" value="1"/>
</dbReference>
<name>A0A553V5N3_9DEIO</name>
<protein>
    <recommendedName>
        <fullName evidence="2">histidine kinase</fullName>
        <ecNumber evidence="2">2.7.13.3</ecNumber>
    </recommendedName>
</protein>
<evidence type="ECO:0000256" key="5">
    <source>
        <dbReference type="ARBA" id="ARBA00023012"/>
    </source>
</evidence>
<dbReference type="EC" id="2.7.13.3" evidence="2"/>
<dbReference type="InterPro" id="IPR050736">
    <property type="entry name" value="Sensor_HK_Regulatory"/>
</dbReference>
<feature type="transmembrane region" description="Helical" evidence="6">
    <location>
        <begin position="99"/>
        <end position="116"/>
    </location>
</feature>
<dbReference type="GO" id="GO:0000155">
    <property type="term" value="F:phosphorelay sensor kinase activity"/>
    <property type="evidence" value="ECO:0007669"/>
    <property type="project" value="InterPro"/>
</dbReference>
<evidence type="ECO:0000256" key="3">
    <source>
        <dbReference type="ARBA" id="ARBA00022679"/>
    </source>
</evidence>
<gene>
    <name evidence="8" type="ORF">FNU79_00570</name>
</gene>
<keyword evidence="6" id="KW-0812">Transmembrane</keyword>
<keyword evidence="6" id="KW-0472">Membrane</keyword>